<feature type="compositionally biased region" description="Basic and acidic residues" evidence="5">
    <location>
        <begin position="9"/>
        <end position="22"/>
    </location>
</feature>
<dbReference type="GO" id="GO:0032259">
    <property type="term" value="P:methylation"/>
    <property type="evidence" value="ECO:0007669"/>
    <property type="project" value="UniProtKB-KW"/>
</dbReference>
<dbReference type="AlphaFoldDB" id="A0A7S8C4X5"/>
<evidence type="ECO:0000256" key="3">
    <source>
        <dbReference type="ARBA" id="ARBA00022747"/>
    </source>
</evidence>
<keyword evidence="3" id="KW-0680">Restriction system</keyword>
<dbReference type="GO" id="GO:0009307">
    <property type="term" value="P:DNA restriction-modification system"/>
    <property type="evidence" value="ECO:0007669"/>
    <property type="project" value="UniProtKB-KW"/>
</dbReference>
<dbReference type="Proteomes" id="UP000593594">
    <property type="component" value="Chromosome"/>
</dbReference>
<keyword evidence="2 6" id="KW-0808">Transferase</keyword>
<accession>A0A7S8C4X5</accession>
<sequence length="343" mass="37971">MLHAGGSHPPRDAIRWLREPRAGRRRGGRRRLYGPARQDRPLRVRRGRGRHAVPRDRARLRRPAAPSDRQRGGAVLSAYYNENDPYAAQWLRNLIDAGLIAPGVVDERSIVDVRPSDLRGFAQCHFFAGIGVWSYALRRAGWADSRPVWTGSCPCQPHSAAAADRRKGFADERDLWPIWFRLIEAGRPDVVLGEQVDDTAAWIDRTATDMESAGFAFGAVDFPACAVDAPNERMRTYFVAYADCPGRGEQGRPISMEAPHMAVERSGRRSFFGDFRTAGELGRIRRVEPGIRLLAHGSATRVGRLRAYGNAINAEQAKAFIGACLDLTPANDNEPRGTTHAAA</sequence>
<evidence type="ECO:0000313" key="6">
    <source>
        <dbReference type="EMBL" id="QPC43466.1"/>
    </source>
</evidence>
<name>A0A7S8C4X5_9HYPH</name>
<dbReference type="InterPro" id="IPR001525">
    <property type="entry name" value="C5_MeTfrase"/>
</dbReference>
<keyword evidence="1 6" id="KW-0489">Methyltransferase</keyword>
<reference evidence="6 7" key="1">
    <citation type="submission" date="2020-06" db="EMBL/GenBank/DDBJ databases">
        <title>Genome sequence of 2 isolates from Red Sea Mangroves.</title>
        <authorList>
            <person name="Sefrji F."/>
            <person name="Michoud G."/>
            <person name="Merlino G."/>
            <person name="Daffonchio D."/>
        </authorList>
    </citation>
    <scope>NUCLEOTIDE SEQUENCE [LARGE SCALE GENOMIC DNA]</scope>
    <source>
        <strain evidence="6 7">R1DC25</strain>
    </source>
</reference>
<protein>
    <submittedName>
        <fullName evidence="6">DNA cytosine methyltransferase</fullName>
    </submittedName>
</protein>
<dbReference type="SUPFAM" id="SSF53335">
    <property type="entry name" value="S-adenosyl-L-methionine-dependent methyltransferases"/>
    <property type="match status" value="1"/>
</dbReference>
<evidence type="ECO:0000313" key="7">
    <source>
        <dbReference type="Proteomes" id="UP000593594"/>
    </source>
</evidence>
<dbReference type="KEGG" id="kmn:HW532_12645"/>
<gene>
    <name evidence="6" type="ORF">HW532_12645</name>
</gene>
<proteinExistence type="predicted"/>
<feature type="region of interest" description="Disordered" evidence="5">
    <location>
        <begin position="1"/>
        <end position="71"/>
    </location>
</feature>
<feature type="compositionally biased region" description="Basic residues" evidence="5">
    <location>
        <begin position="43"/>
        <end position="62"/>
    </location>
</feature>
<evidence type="ECO:0000256" key="5">
    <source>
        <dbReference type="SAM" id="MobiDB-lite"/>
    </source>
</evidence>
<feature type="compositionally biased region" description="Basic residues" evidence="5">
    <location>
        <begin position="23"/>
        <end position="32"/>
    </location>
</feature>
<dbReference type="Pfam" id="PF00145">
    <property type="entry name" value="DNA_methylase"/>
    <property type="match status" value="1"/>
</dbReference>
<dbReference type="Gene3D" id="3.40.50.150">
    <property type="entry name" value="Vaccinia Virus protein VP39"/>
    <property type="match status" value="1"/>
</dbReference>
<evidence type="ECO:0000256" key="1">
    <source>
        <dbReference type="ARBA" id="ARBA00022603"/>
    </source>
</evidence>
<evidence type="ECO:0000256" key="4">
    <source>
        <dbReference type="ARBA" id="ARBA00047422"/>
    </source>
</evidence>
<comment type="catalytic activity">
    <reaction evidence="4">
        <text>a 2'-deoxycytidine in DNA + S-adenosyl-L-methionine = a 5-methyl-2'-deoxycytidine in DNA + S-adenosyl-L-homocysteine + H(+)</text>
        <dbReference type="Rhea" id="RHEA:13681"/>
        <dbReference type="Rhea" id="RHEA-COMP:11369"/>
        <dbReference type="Rhea" id="RHEA-COMP:11370"/>
        <dbReference type="ChEBI" id="CHEBI:15378"/>
        <dbReference type="ChEBI" id="CHEBI:57856"/>
        <dbReference type="ChEBI" id="CHEBI:59789"/>
        <dbReference type="ChEBI" id="CHEBI:85452"/>
        <dbReference type="ChEBI" id="CHEBI:85454"/>
        <dbReference type="EC" id="2.1.1.37"/>
    </reaction>
</comment>
<keyword evidence="7" id="KW-1185">Reference proteome</keyword>
<evidence type="ECO:0000256" key="2">
    <source>
        <dbReference type="ARBA" id="ARBA00022679"/>
    </source>
</evidence>
<dbReference type="InterPro" id="IPR029063">
    <property type="entry name" value="SAM-dependent_MTases_sf"/>
</dbReference>
<organism evidence="6 7">
    <name type="scientific">Kaustia mangrovi</name>
    <dbReference type="NCBI Taxonomy" id="2593653"/>
    <lineage>
        <taxon>Bacteria</taxon>
        <taxon>Pseudomonadati</taxon>
        <taxon>Pseudomonadota</taxon>
        <taxon>Alphaproteobacteria</taxon>
        <taxon>Hyphomicrobiales</taxon>
        <taxon>Parvibaculaceae</taxon>
        <taxon>Kaustia</taxon>
    </lineage>
</organism>
<dbReference type="EMBL" id="CP058214">
    <property type="protein sequence ID" value="QPC43466.1"/>
    <property type="molecule type" value="Genomic_DNA"/>
</dbReference>
<dbReference type="GO" id="GO:0003886">
    <property type="term" value="F:DNA (cytosine-5-)-methyltransferase activity"/>
    <property type="evidence" value="ECO:0007669"/>
    <property type="project" value="UniProtKB-EC"/>
</dbReference>